<dbReference type="GO" id="GO:0005794">
    <property type="term" value="C:Golgi apparatus"/>
    <property type="evidence" value="ECO:0007669"/>
    <property type="project" value="TreeGrafter"/>
</dbReference>
<keyword evidence="1" id="KW-0812">Transmembrane</keyword>
<evidence type="ECO:0000256" key="1">
    <source>
        <dbReference type="SAM" id="Phobius"/>
    </source>
</evidence>
<dbReference type="PANTHER" id="PTHR20921">
    <property type="entry name" value="TRANSMEMBRANE PROTEIN 222"/>
    <property type="match status" value="1"/>
</dbReference>
<evidence type="ECO:0000313" key="2">
    <source>
        <dbReference type="EMBL" id="KAK8921565.1"/>
    </source>
</evidence>
<evidence type="ECO:0000313" key="3">
    <source>
        <dbReference type="Proteomes" id="UP001418222"/>
    </source>
</evidence>
<dbReference type="Pfam" id="PF05608">
    <property type="entry name" value="RTE1"/>
    <property type="match status" value="1"/>
</dbReference>
<proteinExistence type="predicted"/>
<protein>
    <submittedName>
        <fullName evidence="2">Protein REVERSION-TO-ETHYLENE SENSITIVITY1</fullName>
    </submittedName>
</protein>
<organism evidence="2 3">
    <name type="scientific">Platanthera zijinensis</name>
    <dbReference type="NCBI Taxonomy" id="2320716"/>
    <lineage>
        <taxon>Eukaryota</taxon>
        <taxon>Viridiplantae</taxon>
        <taxon>Streptophyta</taxon>
        <taxon>Embryophyta</taxon>
        <taxon>Tracheophyta</taxon>
        <taxon>Spermatophyta</taxon>
        <taxon>Magnoliopsida</taxon>
        <taxon>Liliopsida</taxon>
        <taxon>Asparagales</taxon>
        <taxon>Orchidaceae</taxon>
        <taxon>Orchidoideae</taxon>
        <taxon>Orchideae</taxon>
        <taxon>Orchidinae</taxon>
        <taxon>Platanthera</taxon>
    </lineage>
</organism>
<comment type="caution">
    <text evidence="2">The sequence shown here is derived from an EMBL/GenBank/DDBJ whole genome shotgun (WGS) entry which is preliminary data.</text>
</comment>
<reference evidence="2 3" key="1">
    <citation type="journal article" date="2022" name="Nat. Plants">
        <title>Genomes of leafy and leafless Platanthera orchids illuminate the evolution of mycoheterotrophy.</title>
        <authorList>
            <person name="Li M.H."/>
            <person name="Liu K.W."/>
            <person name="Li Z."/>
            <person name="Lu H.C."/>
            <person name="Ye Q.L."/>
            <person name="Zhang D."/>
            <person name="Wang J.Y."/>
            <person name="Li Y.F."/>
            <person name="Zhong Z.M."/>
            <person name="Liu X."/>
            <person name="Yu X."/>
            <person name="Liu D.K."/>
            <person name="Tu X.D."/>
            <person name="Liu B."/>
            <person name="Hao Y."/>
            <person name="Liao X.Y."/>
            <person name="Jiang Y.T."/>
            <person name="Sun W.H."/>
            <person name="Chen J."/>
            <person name="Chen Y.Q."/>
            <person name="Ai Y."/>
            <person name="Zhai J.W."/>
            <person name="Wu S.S."/>
            <person name="Zhou Z."/>
            <person name="Hsiao Y.Y."/>
            <person name="Wu W.L."/>
            <person name="Chen Y.Y."/>
            <person name="Lin Y.F."/>
            <person name="Hsu J.L."/>
            <person name="Li C.Y."/>
            <person name="Wang Z.W."/>
            <person name="Zhao X."/>
            <person name="Zhong W.Y."/>
            <person name="Ma X.K."/>
            <person name="Ma L."/>
            <person name="Huang J."/>
            <person name="Chen G.Z."/>
            <person name="Huang M.Z."/>
            <person name="Huang L."/>
            <person name="Peng D.H."/>
            <person name="Luo Y.B."/>
            <person name="Zou S.Q."/>
            <person name="Chen S.P."/>
            <person name="Lan S."/>
            <person name="Tsai W.C."/>
            <person name="Van de Peer Y."/>
            <person name="Liu Z.J."/>
        </authorList>
    </citation>
    <scope>NUCLEOTIDE SEQUENCE [LARGE SCALE GENOMIC DNA]</scope>
    <source>
        <strain evidence="2">Lor287</strain>
    </source>
</reference>
<dbReference type="EMBL" id="JBBWWQ010000018">
    <property type="protein sequence ID" value="KAK8921565.1"/>
    <property type="molecule type" value="Genomic_DNA"/>
</dbReference>
<gene>
    <name evidence="2" type="primary">RTE1</name>
    <name evidence="2" type="ORF">KSP39_PZI019942</name>
</gene>
<dbReference type="GO" id="GO:0010104">
    <property type="term" value="P:regulation of ethylene-activated signaling pathway"/>
    <property type="evidence" value="ECO:0007669"/>
    <property type="project" value="TreeGrafter"/>
</dbReference>
<accession>A0AAP0FX79</accession>
<name>A0AAP0FX79_9ASPA</name>
<dbReference type="Proteomes" id="UP001418222">
    <property type="component" value="Unassembled WGS sequence"/>
</dbReference>
<keyword evidence="3" id="KW-1185">Reference proteome</keyword>
<dbReference type="AlphaFoldDB" id="A0AAP0FX79"/>
<dbReference type="InterPro" id="IPR008496">
    <property type="entry name" value="TMEM222/RTE1"/>
</dbReference>
<dbReference type="GO" id="GO:0009723">
    <property type="term" value="P:response to ethylene"/>
    <property type="evidence" value="ECO:0007669"/>
    <property type="project" value="TreeGrafter"/>
</dbReference>
<dbReference type="GO" id="GO:0005783">
    <property type="term" value="C:endoplasmic reticulum"/>
    <property type="evidence" value="ECO:0007669"/>
    <property type="project" value="TreeGrafter"/>
</dbReference>
<sequence>MELKSAGVEFEDGNLSRRKIHDLWPLDELNPKTARFPCCVVWTPLPIISWLTPYIGHVGICREDGAILDFAGSNFVNVDNFAYGAVAKFLQLDRKQCCFAGSLSSHMCRQSYQHAERGVAISWDDALNICAQKYQHKCYNLFTCNCHSFVADCLNRLAYGGHFRWNLLNLTVLILWKGRWVHRISIFKSFFPFAAVICIGVLMTGWAFLIGMASFSLLLICWFFLVSYCFKGDRCSTM</sequence>
<keyword evidence="1" id="KW-0472">Membrane</keyword>
<feature type="transmembrane region" description="Helical" evidence="1">
    <location>
        <begin position="185"/>
        <end position="203"/>
    </location>
</feature>
<feature type="transmembrane region" description="Helical" evidence="1">
    <location>
        <begin position="209"/>
        <end position="230"/>
    </location>
</feature>
<keyword evidence="1" id="KW-1133">Transmembrane helix</keyword>
<dbReference type="PANTHER" id="PTHR20921:SF7">
    <property type="entry name" value="PROTEIN REVERSION-TO-ETHYLENE SENSITIVITY1"/>
    <property type="match status" value="1"/>
</dbReference>